<protein>
    <submittedName>
        <fullName evidence="2">ATP-binding cassette sub-family B member 1</fullName>
    </submittedName>
</protein>
<evidence type="ECO:0000313" key="2">
    <source>
        <dbReference type="EMBL" id="OWR55704.1"/>
    </source>
</evidence>
<evidence type="ECO:0000313" key="3">
    <source>
        <dbReference type="Proteomes" id="UP000007151"/>
    </source>
</evidence>
<reference evidence="2 3" key="1">
    <citation type="journal article" date="2011" name="Cell">
        <title>The monarch butterfly genome yields insights into long-distance migration.</title>
        <authorList>
            <person name="Zhan S."/>
            <person name="Merlin C."/>
            <person name="Boore J.L."/>
            <person name="Reppert S.M."/>
        </authorList>
    </citation>
    <scope>NUCLEOTIDE SEQUENCE [LARGE SCALE GENOMIC DNA]</scope>
    <source>
        <strain evidence="2">F-2</strain>
    </source>
</reference>
<feature type="non-terminal residue" evidence="2">
    <location>
        <position position="26"/>
    </location>
</feature>
<organism evidence="2 3">
    <name type="scientific">Danaus plexippus plexippus</name>
    <dbReference type="NCBI Taxonomy" id="278856"/>
    <lineage>
        <taxon>Eukaryota</taxon>
        <taxon>Metazoa</taxon>
        <taxon>Ecdysozoa</taxon>
        <taxon>Arthropoda</taxon>
        <taxon>Hexapoda</taxon>
        <taxon>Insecta</taxon>
        <taxon>Pterygota</taxon>
        <taxon>Neoptera</taxon>
        <taxon>Endopterygota</taxon>
        <taxon>Lepidoptera</taxon>
        <taxon>Glossata</taxon>
        <taxon>Ditrysia</taxon>
        <taxon>Papilionoidea</taxon>
        <taxon>Nymphalidae</taxon>
        <taxon>Danainae</taxon>
        <taxon>Danaini</taxon>
        <taxon>Danaina</taxon>
        <taxon>Danaus</taxon>
        <taxon>Danaus</taxon>
    </lineage>
</organism>
<sequence length="26" mass="3083">MKANGNSYTLNDFHKKKNKESDRDKN</sequence>
<comment type="caution">
    <text evidence="2">The sequence shown here is derived from an EMBL/GenBank/DDBJ whole genome shotgun (WGS) entry which is preliminary data.</text>
</comment>
<dbReference type="GO" id="GO:0005524">
    <property type="term" value="F:ATP binding"/>
    <property type="evidence" value="ECO:0007669"/>
    <property type="project" value="UniProtKB-KW"/>
</dbReference>
<accession>A0A212FPQ1</accession>
<dbReference type="EMBL" id="AGBW02001548">
    <property type="protein sequence ID" value="OWR55704.1"/>
    <property type="molecule type" value="Genomic_DNA"/>
</dbReference>
<dbReference type="KEGG" id="dpl:KGM_207749A"/>
<feature type="compositionally biased region" description="Polar residues" evidence="1">
    <location>
        <begin position="1"/>
        <end position="10"/>
    </location>
</feature>
<keyword evidence="2" id="KW-0067">ATP-binding</keyword>
<feature type="region of interest" description="Disordered" evidence="1">
    <location>
        <begin position="1"/>
        <end position="26"/>
    </location>
</feature>
<evidence type="ECO:0000256" key="1">
    <source>
        <dbReference type="SAM" id="MobiDB-lite"/>
    </source>
</evidence>
<keyword evidence="3" id="KW-1185">Reference proteome</keyword>
<dbReference type="InParanoid" id="A0A212FPQ1"/>
<dbReference type="Proteomes" id="UP000007151">
    <property type="component" value="Unassembled WGS sequence"/>
</dbReference>
<name>A0A212FPQ1_DANPL</name>
<keyword evidence="2" id="KW-0547">Nucleotide-binding</keyword>
<gene>
    <name evidence="2" type="ORF">KGM_207749A</name>
</gene>
<proteinExistence type="predicted"/>
<dbReference type="AlphaFoldDB" id="A0A212FPQ1"/>